<accession>A0AAW2F7U4</accession>
<dbReference type="EMBL" id="JADYXP020000013">
    <property type="protein sequence ID" value="KAL0112071.1"/>
    <property type="molecule type" value="Genomic_DNA"/>
</dbReference>
<protein>
    <submittedName>
        <fullName evidence="1">Uncharacterized protein</fullName>
    </submittedName>
</protein>
<sequence length="69" mass="8225">MILVTIADTCKRLALVNRWPNSHSLKVTIIIGSLLKRPVCFRWLLRFQDVIEQMEKEQLRDKKKFDVKN</sequence>
<dbReference type="Proteomes" id="UP001430953">
    <property type="component" value="Unassembled WGS sequence"/>
</dbReference>
<proteinExistence type="predicted"/>
<keyword evidence="2" id="KW-1185">Reference proteome</keyword>
<evidence type="ECO:0000313" key="1">
    <source>
        <dbReference type="EMBL" id="KAL0112071.1"/>
    </source>
</evidence>
<comment type="caution">
    <text evidence="1">The sequence shown here is derived from an EMBL/GenBank/DDBJ whole genome shotgun (WGS) entry which is preliminary data.</text>
</comment>
<organism evidence="1 2">
    <name type="scientific">Cardiocondyla obscurior</name>
    <dbReference type="NCBI Taxonomy" id="286306"/>
    <lineage>
        <taxon>Eukaryota</taxon>
        <taxon>Metazoa</taxon>
        <taxon>Ecdysozoa</taxon>
        <taxon>Arthropoda</taxon>
        <taxon>Hexapoda</taxon>
        <taxon>Insecta</taxon>
        <taxon>Pterygota</taxon>
        <taxon>Neoptera</taxon>
        <taxon>Endopterygota</taxon>
        <taxon>Hymenoptera</taxon>
        <taxon>Apocrita</taxon>
        <taxon>Aculeata</taxon>
        <taxon>Formicoidea</taxon>
        <taxon>Formicidae</taxon>
        <taxon>Myrmicinae</taxon>
        <taxon>Cardiocondyla</taxon>
    </lineage>
</organism>
<evidence type="ECO:0000313" key="2">
    <source>
        <dbReference type="Proteomes" id="UP001430953"/>
    </source>
</evidence>
<name>A0AAW2F7U4_9HYME</name>
<reference evidence="1 2" key="1">
    <citation type="submission" date="2023-03" db="EMBL/GenBank/DDBJ databases">
        <title>High recombination rates correlate with genetic variation in Cardiocondyla obscurior ants.</title>
        <authorList>
            <person name="Errbii M."/>
        </authorList>
    </citation>
    <scope>NUCLEOTIDE SEQUENCE [LARGE SCALE GENOMIC DNA]</scope>
    <source>
        <strain evidence="1">Alpha-2009</strain>
        <tissue evidence="1">Whole body</tissue>
    </source>
</reference>
<gene>
    <name evidence="1" type="ORF">PUN28_013356</name>
</gene>
<dbReference type="AlphaFoldDB" id="A0AAW2F7U4"/>